<dbReference type="EMBL" id="SRSC01000001">
    <property type="protein sequence ID" value="TGU74425.1"/>
    <property type="molecule type" value="Genomic_DNA"/>
</dbReference>
<evidence type="ECO:0000313" key="3">
    <source>
        <dbReference type="EMBL" id="TGU74425.1"/>
    </source>
</evidence>
<evidence type="ECO:0000256" key="2">
    <source>
        <dbReference type="HAMAP-Rule" id="MF_00489"/>
    </source>
</evidence>
<comment type="similarity">
    <text evidence="1 2">Belongs to the UPF0178 family.</text>
</comment>
<keyword evidence="4" id="KW-1185">Reference proteome</keyword>
<dbReference type="PANTHER" id="PTHR35146">
    <property type="entry name" value="UPF0178 PROTEIN YAII"/>
    <property type="match status" value="1"/>
</dbReference>
<sequence>MAESKVTIWIDADACPRVIKEIVFRASERLQMPVYLVANQSLSKHETKLVRSVVVGKGFDVADDYIAEHVGPDDVVITADIPLAARVVAKGAVAIDPRGELLTEENVGERLAMRDFMMELRDGGLVQGGPAQFSLTDRQRFASSLDRLLTQMHKGMRPV</sequence>
<dbReference type="Proteomes" id="UP000306416">
    <property type="component" value="Unassembled WGS sequence"/>
</dbReference>
<comment type="caution">
    <text evidence="3">The sequence shown here is derived from an EMBL/GenBank/DDBJ whole genome shotgun (WGS) entry which is preliminary data.</text>
</comment>
<dbReference type="AlphaFoldDB" id="A0A4S1CL19"/>
<name>A0A4S1CL19_9BACT</name>
<dbReference type="NCBIfam" id="NF001095">
    <property type="entry name" value="PRK00124.1"/>
    <property type="match status" value="1"/>
</dbReference>
<dbReference type="RefSeq" id="WP_135868755.1">
    <property type="nucleotide sequence ID" value="NZ_SRSC01000001.1"/>
</dbReference>
<dbReference type="InterPro" id="IPR003791">
    <property type="entry name" value="UPF0178"/>
</dbReference>
<organism evidence="3 4">
    <name type="scientific">Geomonas terrae</name>
    <dbReference type="NCBI Taxonomy" id="2562681"/>
    <lineage>
        <taxon>Bacteria</taxon>
        <taxon>Pseudomonadati</taxon>
        <taxon>Thermodesulfobacteriota</taxon>
        <taxon>Desulfuromonadia</taxon>
        <taxon>Geobacterales</taxon>
        <taxon>Geobacteraceae</taxon>
        <taxon>Geomonas</taxon>
    </lineage>
</organism>
<dbReference type="HAMAP" id="MF_00489">
    <property type="entry name" value="UPF0178"/>
    <property type="match status" value="1"/>
</dbReference>
<proteinExistence type="inferred from homology"/>
<evidence type="ECO:0000256" key="1">
    <source>
        <dbReference type="ARBA" id="ARBA00008522"/>
    </source>
</evidence>
<dbReference type="CDD" id="cd18720">
    <property type="entry name" value="PIN_YqxD-like"/>
    <property type="match status" value="1"/>
</dbReference>
<accession>A0A4S1CL19</accession>
<evidence type="ECO:0000313" key="4">
    <source>
        <dbReference type="Proteomes" id="UP000306416"/>
    </source>
</evidence>
<protein>
    <recommendedName>
        <fullName evidence="2">UPF0178 protein E4633_02875</fullName>
    </recommendedName>
</protein>
<reference evidence="3 4" key="1">
    <citation type="submission" date="2019-04" db="EMBL/GenBank/DDBJ databases">
        <title>Geobacter oryzae sp. nov., ferric-reducing bacteria isolated from paddy soil.</title>
        <authorList>
            <person name="Xu Z."/>
            <person name="Masuda Y."/>
            <person name="Itoh H."/>
            <person name="Senoo K."/>
        </authorList>
    </citation>
    <scope>NUCLEOTIDE SEQUENCE [LARGE SCALE GENOMIC DNA]</scope>
    <source>
        <strain evidence="3 4">Red111</strain>
    </source>
</reference>
<dbReference type="PANTHER" id="PTHR35146:SF1">
    <property type="entry name" value="UPF0178 PROTEIN YAII"/>
    <property type="match status" value="1"/>
</dbReference>
<dbReference type="Pfam" id="PF02639">
    <property type="entry name" value="DUF188"/>
    <property type="match status" value="1"/>
</dbReference>
<gene>
    <name evidence="3" type="ORF">E4633_02875</name>
</gene>